<dbReference type="InterPro" id="IPR053905">
    <property type="entry name" value="EF-G-like_DII"/>
</dbReference>
<dbReference type="PROSITE" id="PS51722">
    <property type="entry name" value="G_TR_2"/>
    <property type="match status" value="1"/>
</dbReference>
<dbReference type="Gene3D" id="3.40.50.10050">
    <property type="entry name" value="Translation initiation factor IF- 2, domain 3"/>
    <property type="match status" value="1"/>
</dbReference>
<dbReference type="PANTHER" id="PTHR43381">
    <property type="entry name" value="TRANSLATION INITIATION FACTOR IF-2-RELATED"/>
    <property type="match status" value="1"/>
</dbReference>
<dbReference type="CDD" id="cd01887">
    <property type="entry name" value="IF2_eIF5B"/>
    <property type="match status" value="1"/>
</dbReference>
<proteinExistence type="inferred from homology"/>
<dbReference type="PRINTS" id="PR00315">
    <property type="entry name" value="ELONGATNFCT"/>
</dbReference>
<feature type="domain" description="Tr-type G" evidence="9">
    <location>
        <begin position="16"/>
        <end position="199"/>
    </location>
</feature>
<dbReference type="NCBIfam" id="TIGR00231">
    <property type="entry name" value="small_GTP"/>
    <property type="match status" value="1"/>
</dbReference>
<dbReference type="Pfam" id="PF00009">
    <property type="entry name" value="GTP_EFTU"/>
    <property type="match status" value="1"/>
</dbReference>
<dbReference type="Gene3D" id="3.40.50.300">
    <property type="entry name" value="P-loop containing nucleotide triphosphate hydrolases"/>
    <property type="match status" value="1"/>
</dbReference>
<dbReference type="InterPro" id="IPR000178">
    <property type="entry name" value="TF_IF2_bacterial-like"/>
</dbReference>
<comment type="function">
    <text evidence="8">One of the essential components for the initiation of protein synthesis. Protects formylmethionyl-tRNA from spontaneous hydrolysis and promotes its binding to the 30S ribosomal subunits. Also involved in the hydrolysis of GTP during the formation of the 70S ribosomal complex.</text>
</comment>
<accession>A0A2H0N0F7</accession>
<dbReference type="GO" id="GO:0003743">
    <property type="term" value="F:translation initiation factor activity"/>
    <property type="evidence" value="ECO:0007669"/>
    <property type="project" value="UniProtKB-UniRule"/>
</dbReference>
<organism evidence="10 11">
    <name type="scientific">Candidatus Nealsonbacteria bacterium CG11_big_fil_rev_8_21_14_0_20_35_11</name>
    <dbReference type="NCBI Taxonomy" id="1974713"/>
    <lineage>
        <taxon>Bacteria</taxon>
        <taxon>Candidatus Nealsoniibacteriota</taxon>
    </lineage>
</organism>
<dbReference type="FunFam" id="3.40.50.300:FF:000019">
    <property type="entry name" value="Translation initiation factor IF-2"/>
    <property type="match status" value="1"/>
</dbReference>
<dbReference type="SMART" id="SM00175">
    <property type="entry name" value="RAB"/>
    <property type="match status" value="1"/>
</dbReference>
<dbReference type="NCBIfam" id="TIGR00487">
    <property type="entry name" value="IF-2"/>
    <property type="match status" value="1"/>
</dbReference>
<evidence type="ECO:0000256" key="2">
    <source>
        <dbReference type="ARBA" id="ARBA00020675"/>
    </source>
</evidence>
<evidence type="ECO:0000256" key="8">
    <source>
        <dbReference type="RuleBase" id="RU000644"/>
    </source>
</evidence>
<dbReference type="SUPFAM" id="SSF52540">
    <property type="entry name" value="P-loop containing nucleoside triphosphate hydrolases"/>
    <property type="match status" value="1"/>
</dbReference>
<reference evidence="10 11" key="1">
    <citation type="submission" date="2017-09" db="EMBL/GenBank/DDBJ databases">
        <title>Depth-based differentiation of microbial function through sediment-hosted aquifers and enrichment of novel symbionts in the deep terrestrial subsurface.</title>
        <authorList>
            <person name="Probst A.J."/>
            <person name="Ladd B."/>
            <person name="Jarett J.K."/>
            <person name="Geller-Mcgrath D.E."/>
            <person name="Sieber C.M."/>
            <person name="Emerson J.B."/>
            <person name="Anantharaman K."/>
            <person name="Thomas B.C."/>
            <person name="Malmstrom R."/>
            <person name="Stieglmeier M."/>
            <person name="Klingl A."/>
            <person name="Woyke T."/>
            <person name="Ryan C.M."/>
            <person name="Banfield J.F."/>
        </authorList>
    </citation>
    <scope>NUCLEOTIDE SEQUENCE [LARGE SCALE GENOMIC DNA]</scope>
    <source>
        <strain evidence="10">CG11_big_fil_rev_8_21_14_0_20_35_11</strain>
    </source>
</reference>
<evidence type="ECO:0000256" key="4">
    <source>
        <dbReference type="ARBA" id="ARBA00022741"/>
    </source>
</evidence>
<dbReference type="InterPro" id="IPR005225">
    <property type="entry name" value="Small_GTP-bd"/>
</dbReference>
<evidence type="ECO:0000256" key="7">
    <source>
        <dbReference type="NCBIfam" id="TIGR00487"/>
    </source>
</evidence>
<dbReference type="GO" id="GO:0005737">
    <property type="term" value="C:cytoplasm"/>
    <property type="evidence" value="ECO:0007669"/>
    <property type="project" value="UniProtKB-UniRule"/>
</dbReference>
<dbReference type="GO" id="GO:0003924">
    <property type="term" value="F:GTPase activity"/>
    <property type="evidence" value="ECO:0007669"/>
    <property type="project" value="InterPro"/>
</dbReference>
<keyword evidence="4" id="KW-0547">Nucleotide-binding</keyword>
<dbReference type="SUPFAM" id="SSF52156">
    <property type="entry name" value="Initiation factor IF2/eIF5b, domain 3"/>
    <property type="match status" value="1"/>
</dbReference>
<dbReference type="GO" id="GO:0005525">
    <property type="term" value="F:GTP binding"/>
    <property type="evidence" value="ECO:0007669"/>
    <property type="project" value="UniProtKB-KW"/>
</dbReference>
<dbReference type="PANTHER" id="PTHR43381:SF4">
    <property type="entry name" value="EUKARYOTIC TRANSLATION INITIATION FACTOR 5B"/>
    <property type="match status" value="1"/>
</dbReference>
<dbReference type="InterPro" id="IPR009000">
    <property type="entry name" value="Transl_B-barrel_sf"/>
</dbReference>
<evidence type="ECO:0000313" key="10">
    <source>
        <dbReference type="EMBL" id="PIR02378.1"/>
    </source>
</evidence>
<evidence type="ECO:0000256" key="6">
    <source>
        <dbReference type="ARBA" id="ARBA00023134"/>
    </source>
</evidence>
<evidence type="ECO:0000256" key="5">
    <source>
        <dbReference type="ARBA" id="ARBA00022917"/>
    </source>
</evidence>
<dbReference type="Pfam" id="PF11987">
    <property type="entry name" value="IF-2"/>
    <property type="match status" value="1"/>
</dbReference>
<dbReference type="EMBL" id="PCWK01000040">
    <property type="protein sequence ID" value="PIR02378.1"/>
    <property type="molecule type" value="Genomic_DNA"/>
</dbReference>
<evidence type="ECO:0000256" key="3">
    <source>
        <dbReference type="ARBA" id="ARBA00022540"/>
    </source>
</evidence>
<comment type="similarity">
    <text evidence="1 8">Belongs to the TRAFAC class translation factor GTPase superfamily. Classic translation factor GTPase family. IF-2 subfamily.</text>
</comment>
<dbReference type="Pfam" id="PF22042">
    <property type="entry name" value="EF-G_D2"/>
    <property type="match status" value="1"/>
</dbReference>
<evidence type="ECO:0000313" key="11">
    <source>
        <dbReference type="Proteomes" id="UP000231139"/>
    </source>
</evidence>
<comment type="caution">
    <text evidence="10">The sequence shown here is derived from an EMBL/GenBank/DDBJ whole genome shotgun (WGS) entry which is preliminary data.</text>
</comment>
<evidence type="ECO:0000259" key="9">
    <source>
        <dbReference type="PROSITE" id="PS51722"/>
    </source>
</evidence>
<dbReference type="Gene3D" id="2.40.30.10">
    <property type="entry name" value="Translation factors"/>
    <property type="match status" value="2"/>
</dbReference>
<keyword evidence="6" id="KW-0342">GTP-binding</keyword>
<protein>
    <recommendedName>
        <fullName evidence="2 7">Translation initiation factor IF-2</fullName>
    </recommendedName>
</protein>
<keyword evidence="3 8" id="KW-0396">Initiation factor</keyword>
<sequence>MTMTMITEEKKQKLISRPPVVVVLGHIDHGKTSLLMAIKDFGVLSKESGGITQHVGAYQIIISPKGREKDGPSTGLGQAKKITFIDTPGHEAFSAIRARGAKVADIAILVVDSCEGVKPQTKEAISHAKLAGIPIIVALNKIDKPEANPEKIKRELSQENILVESLGGKVPSCETSAKTGSGIEELLELILLLAEMEDFKADIQKNAQGVVIESYLDSRRGPTTTLLLREGILSRGDIVGTSSTLGKVKGLEDFQGKMIKEAFPSDPVIVIGFENVPLVGEKFKVFESLENAQEYLKSKEKKTKFEREVIEISDKKVLNLILKTDVLGSLEAIRSILKNLPQEKVILRVIKGEIGNVSESDIKLAKDAKGAIIAFRVETNKIAELLAQKEKIKIFNFQIIYELSQKIRELMQKCLKPERIRTDLGKMETLVIFRTEKNRQIVGGKVIEGRIEKGTFLEIFRGEEKIGKGKIINLQIDKKNVELAKKGSECGILYQGEDRIQEGDILLIYREEFRKEEL</sequence>
<dbReference type="SUPFAM" id="SSF50447">
    <property type="entry name" value="Translation proteins"/>
    <property type="match status" value="2"/>
</dbReference>
<evidence type="ECO:0000256" key="1">
    <source>
        <dbReference type="ARBA" id="ARBA00007733"/>
    </source>
</evidence>
<name>A0A2H0N0F7_9BACT</name>
<dbReference type="InterPro" id="IPR023115">
    <property type="entry name" value="TIF_IF2_dom3"/>
</dbReference>
<keyword evidence="5 8" id="KW-0648">Protein biosynthesis</keyword>
<dbReference type="InterPro" id="IPR027417">
    <property type="entry name" value="P-loop_NTPase"/>
</dbReference>
<dbReference type="InterPro" id="IPR000795">
    <property type="entry name" value="T_Tr_GTP-bd_dom"/>
</dbReference>
<dbReference type="InterPro" id="IPR015760">
    <property type="entry name" value="TIF_IF2"/>
</dbReference>
<gene>
    <name evidence="10" type="primary">infB</name>
    <name evidence="10" type="ORF">COV62_01620</name>
</gene>
<dbReference type="AlphaFoldDB" id="A0A2H0N0F7"/>
<dbReference type="Proteomes" id="UP000231139">
    <property type="component" value="Unassembled WGS sequence"/>
</dbReference>
<dbReference type="FunFam" id="3.40.50.10050:FF:000001">
    <property type="entry name" value="Translation initiation factor IF-2"/>
    <property type="match status" value="1"/>
</dbReference>
<dbReference type="InterPro" id="IPR036925">
    <property type="entry name" value="TIF_IF2_dom3_sf"/>
</dbReference>